<reference evidence="3" key="1">
    <citation type="journal article" date="2024" name="FEMS Microbiol. Lett.">
        <title>Genomic insights into Spiroplasma endosymbionts that induce male-killing and protective phenotypes in the pea aphid.</title>
        <authorList>
            <person name="Arai H."/>
            <person name="Legeai F."/>
            <person name="Kageyama D."/>
            <person name="Sugio A."/>
            <person name="Simon J.C."/>
        </authorList>
    </citation>
    <scope>NUCLEOTIDE SEQUENCE [LARGE SCALE GENOMIC DNA]</scope>
    <source>
        <strain evidence="3">sAp269</strain>
        <plasmid evidence="3">pSAP_1</plasmid>
    </source>
</reference>
<organism evidence="2 3">
    <name type="scientific">Spiroplasma ixodetis</name>
    <dbReference type="NCBI Taxonomy" id="2141"/>
    <lineage>
        <taxon>Bacteria</taxon>
        <taxon>Bacillati</taxon>
        <taxon>Mycoplasmatota</taxon>
        <taxon>Mollicutes</taxon>
        <taxon>Entomoplasmatales</taxon>
        <taxon>Spiroplasmataceae</taxon>
        <taxon>Spiroplasma</taxon>
    </lineage>
</organism>
<gene>
    <name evidence="2" type="ORF">SAP269_22170</name>
</gene>
<proteinExistence type="predicted"/>
<name>A0ABM8JQM1_9MOLU</name>
<dbReference type="RefSeq" id="WP_353307264.1">
    <property type="nucleotide sequence ID" value="NZ_AP028956.1"/>
</dbReference>
<keyword evidence="1" id="KW-0175">Coiled coil</keyword>
<keyword evidence="2" id="KW-0614">Plasmid</keyword>
<accession>A0ABM8JQM1</accession>
<keyword evidence="3" id="KW-1185">Reference proteome</keyword>
<sequence length="123" mass="14758">MTKKEKQLQKNIKEFNEVIEKCNQDILNLKKQKNGKFKNIFLKIISFGFYDLNWKIENEIKHNKLTIEEIKEKILQTNKMLFKINKQKNAIVKKQNIKNEISESKNINIYSKSEVSLQQEENQ</sequence>
<evidence type="ECO:0000313" key="3">
    <source>
        <dbReference type="Proteomes" id="UP001473424"/>
    </source>
</evidence>
<dbReference type="EMBL" id="AP028956">
    <property type="protein sequence ID" value="BET39628.1"/>
    <property type="molecule type" value="Genomic_DNA"/>
</dbReference>
<evidence type="ECO:0000256" key="1">
    <source>
        <dbReference type="SAM" id="Coils"/>
    </source>
</evidence>
<dbReference type="Proteomes" id="UP001473424">
    <property type="component" value="Plasmid pSAP_1"/>
</dbReference>
<geneLocation type="plasmid" evidence="2 3">
    <name>pSAP_1</name>
</geneLocation>
<protein>
    <submittedName>
        <fullName evidence="2">Uncharacterized protein</fullName>
    </submittedName>
</protein>
<evidence type="ECO:0000313" key="2">
    <source>
        <dbReference type="EMBL" id="BET39628.1"/>
    </source>
</evidence>
<feature type="coiled-coil region" evidence="1">
    <location>
        <begin position="5"/>
        <end position="32"/>
    </location>
</feature>